<feature type="transmembrane region" description="Helical" evidence="7">
    <location>
        <begin position="176"/>
        <end position="195"/>
    </location>
</feature>
<evidence type="ECO:0000313" key="9">
    <source>
        <dbReference type="EMBL" id="AZR74430.1"/>
    </source>
</evidence>
<evidence type="ECO:0000256" key="3">
    <source>
        <dbReference type="ARBA" id="ARBA00022475"/>
    </source>
</evidence>
<feature type="transmembrane region" description="Helical" evidence="7">
    <location>
        <begin position="33"/>
        <end position="51"/>
    </location>
</feature>
<keyword evidence="3" id="KW-1003">Cell membrane</keyword>
<evidence type="ECO:0000259" key="8">
    <source>
        <dbReference type="Pfam" id="PF00892"/>
    </source>
</evidence>
<feature type="domain" description="EamA" evidence="8">
    <location>
        <begin position="5"/>
        <end position="126"/>
    </location>
</feature>
<dbReference type="Pfam" id="PF00892">
    <property type="entry name" value="EamA"/>
    <property type="match status" value="2"/>
</dbReference>
<evidence type="ECO:0000256" key="6">
    <source>
        <dbReference type="ARBA" id="ARBA00023136"/>
    </source>
</evidence>
<evidence type="ECO:0000256" key="7">
    <source>
        <dbReference type="SAM" id="Phobius"/>
    </source>
</evidence>
<dbReference type="SUPFAM" id="SSF103481">
    <property type="entry name" value="Multidrug resistance efflux transporter EmrE"/>
    <property type="match status" value="2"/>
</dbReference>
<reference evidence="9 10" key="1">
    <citation type="submission" date="2016-07" db="EMBL/GenBank/DDBJ databases">
        <title>Genome and transcriptome analysis of iron-reducing fermentative bacteria Anoxybacter fermentans.</title>
        <authorList>
            <person name="Zeng X."/>
            <person name="Shao Z."/>
        </authorList>
    </citation>
    <scope>NUCLEOTIDE SEQUENCE [LARGE SCALE GENOMIC DNA]</scope>
    <source>
        <strain evidence="9 10">DY22613</strain>
    </source>
</reference>
<comment type="similarity">
    <text evidence="2">Belongs to the EamA transporter family.</text>
</comment>
<accession>A0A3S9T1M8</accession>
<dbReference type="GO" id="GO:0005886">
    <property type="term" value="C:plasma membrane"/>
    <property type="evidence" value="ECO:0007669"/>
    <property type="project" value="UniProtKB-SubCell"/>
</dbReference>
<dbReference type="InterPro" id="IPR000620">
    <property type="entry name" value="EamA_dom"/>
</dbReference>
<feature type="transmembrane region" description="Helical" evidence="7">
    <location>
        <begin position="85"/>
        <end position="107"/>
    </location>
</feature>
<feature type="domain" description="EamA" evidence="8">
    <location>
        <begin position="150"/>
        <end position="280"/>
    </location>
</feature>
<dbReference type="EMBL" id="CP016379">
    <property type="protein sequence ID" value="AZR74430.1"/>
    <property type="molecule type" value="Genomic_DNA"/>
</dbReference>
<dbReference type="Proteomes" id="UP000267250">
    <property type="component" value="Chromosome"/>
</dbReference>
<sequence>MTTLALIGRIILLGLERIIVKKLGKDNSSIEVTILFFGIGAICLLPFLTGIEVKNLNFLLKALISSTIYSVTFVLYVKALSEGDISLVTPVASFNVLFLFLLSVIFLDERLTLIKSLGIILIFYGSSYLKPGANLFQSIKAVLKEKPCQYMLISSLLLAIGRVIDKASSKDVSALLYSFVIYSFITLILLVYIFVKKRWNNLIRLFLAKPGIAIISGGINAFSYLFLLIALKGIEVSVAEPLTLLSTLLAVILGKYIFKEKIQQRFIAAVIIMVGAWLLLL</sequence>
<dbReference type="PANTHER" id="PTHR32322:SF18">
    <property type="entry name" value="S-ADENOSYLMETHIONINE_S-ADENOSYLHOMOCYSTEINE TRANSPORTER"/>
    <property type="match status" value="1"/>
</dbReference>
<feature type="transmembrane region" description="Helical" evidence="7">
    <location>
        <begin position="207"/>
        <end position="230"/>
    </location>
</feature>
<organism evidence="9 10">
    <name type="scientific">Anoxybacter fermentans</name>
    <dbReference type="NCBI Taxonomy" id="1323375"/>
    <lineage>
        <taxon>Bacteria</taxon>
        <taxon>Bacillati</taxon>
        <taxon>Bacillota</taxon>
        <taxon>Clostridia</taxon>
        <taxon>Halanaerobiales</taxon>
        <taxon>Anoxybacter</taxon>
    </lineage>
</organism>
<dbReference type="AlphaFoldDB" id="A0A3S9T1M8"/>
<evidence type="ECO:0000256" key="1">
    <source>
        <dbReference type="ARBA" id="ARBA00004651"/>
    </source>
</evidence>
<keyword evidence="10" id="KW-1185">Reference proteome</keyword>
<feature type="transmembrane region" description="Helical" evidence="7">
    <location>
        <begin position="265"/>
        <end position="280"/>
    </location>
</feature>
<dbReference type="InterPro" id="IPR037185">
    <property type="entry name" value="EmrE-like"/>
</dbReference>
<evidence type="ECO:0000256" key="4">
    <source>
        <dbReference type="ARBA" id="ARBA00022692"/>
    </source>
</evidence>
<dbReference type="InterPro" id="IPR050638">
    <property type="entry name" value="AA-Vitamin_Transporters"/>
</dbReference>
<comment type="subcellular location">
    <subcellularLocation>
        <location evidence="1">Cell membrane</location>
        <topology evidence="1">Multi-pass membrane protein</topology>
    </subcellularLocation>
</comment>
<keyword evidence="4 7" id="KW-0812">Transmembrane</keyword>
<dbReference type="Gene3D" id="1.10.3730.20">
    <property type="match status" value="1"/>
</dbReference>
<evidence type="ECO:0000256" key="2">
    <source>
        <dbReference type="ARBA" id="ARBA00007362"/>
    </source>
</evidence>
<feature type="transmembrane region" description="Helical" evidence="7">
    <location>
        <begin position="58"/>
        <end position="79"/>
    </location>
</feature>
<keyword evidence="6 7" id="KW-0472">Membrane</keyword>
<name>A0A3S9T1M8_9FIRM</name>
<gene>
    <name evidence="9" type="ORF">BBF96_14170</name>
</gene>
<dbReference type="RefSeq" id="WP_127017788.1">
    <property type="nucleotide sequence ID" value="NZ_CP016379.1"/>
</dbReference>
<dbReference type="KEGG" id="aft:BBF96_14170"/>
<feature type="transmembrane region" description="Helical" evidence="7">
    <location>
        <begin position="242"/>
        <end position="258"/>
    </location>
</feature>
<evidence type="ECO:0000256" key="5">
    <source>
        <dbReference type="ARBA" id="ARBA00022989"/>
    </source>
</evidence>
<dbReference type="OrthoDB" id="9806718at2"/>
<protein>
    <recommendedName>
        <fullName evidence="8">EamA domain-containing protein</fullName>
    </recommendedName>
</protein>
<evidence type="ECO:0000313" key="10">
    <source>
        <dbReference type="Proteomes" id="UP000267250"/>
    </source>
</evidence>
<dbReference type="PANTHER" id="PTHR32322">
    <property type="entry name" value="INNER MEMBRANE TRANSPORTER"/>
    <property type="match status" value="1"/>
</dbReference>
<proteinExistence type="inferred from homology"/>
<keyword evidence="5 7" id="KW-1133">Transmembrane helix</keyword>